<dbReference type="InterPro" id="IPR011008">
    <property type="entry name" value="Dimeric_a/b-barrel"/>
</dbReference>
<dbReference type="Gene3D" id="3.30.70.100">
    <property type="match status" value="1"/>
</dbReference>
<dbReference type="KEGG" id="aja:AJAP_19550"/>
<dbReference type="RefSeq" id="WP_038513685.1">
    <property type="nucleotide sequence ID" value="NZ_CP008953.1"/>
</dbReference>
<evidence type="ECO:0000313" key="2">
    <source>
        <dbReference type="Proteomes" id="UP000028492"/>
    </source>
</evidence>
<dbReference type="Proteomes" id="UP000028492">
    <property type="component" value="Chromosome"/>
</dbReference>
<protein>
    <submittedName>
        <fullName evidence="1">Uncharacterized protein</fullName>
    </submittedName>
</protein>
<name>A0A075URD9_9PSEU</name>
<dbReference type="EMBL" id="CP008953">
    <property type="protein sequence ID" value="AIG76772.1"/>
    <property type="molecule type" value="Genomic_DNA"/>
</dbReference>
<dbReference type="AlphaFoldDB" id="A0A075URD9"/>
<proteinExistence type="predicted"/>
<sequence>MDNAESWLLEIRLFKVKPGTRAEFDRISREGTIPLMRSLGITVLAHGPSLNNENGYFLLRAFPSEEERVERSQSLYTTDEWLAKYDGPVSSMIDDYDTSVFAAGHDLARLIR</sequence>
<keyword evidence="2" id="KW-1185">Reference proteome</keyword>
<evidence type="ECO:0000313" key="1">
    <source>
        <dbReference type="EMBL" id="AIG76772.1"/>
    </source>
</evidence>
<dbReference type="SUPFAM" id="SSF54909">
    <property type="entry name" value="Dimeric alpha+beta barrel"/>
    <property type="match status" value="1"/>
</dbReference>
<accession>A0A075URD9</accession>
<gene>
    <name evidence="1" type="ORF">AJAP_19550</name>
</gene>
<reference evidence="1 2" key="1">
    <citation type="journal article" date="2014" name="J. Biotechnol.">
        <title>Complete genome sequence of the actinobacterium Amycolatopsis japonica MG417-CF17(T) (=DSM 44213T) producing (S,S)-N,N'-ethylenediaminedisuccinic acid.</title>
        <authorList>
            <person name="Stegmann E."/>
            <person name="Albersmeier A."/>
            <person name="Spohn M."/>
            <person name="Gert H."/>
            <person name="Weber T."/>
            <person name="Wohlleben W."/>
            <person name="Kalinowski J."/>
            <person name="Ruckert C."/>
        </authorList>
    </citation>
    <scope>NUCLEOTIDE SEQUENCE [LARGE SCALE GENOMIC DNA]</scope>
    <source>
        <strain evidence="2">MG417-CF17 (DSM 44213)</strain>
    </source>
</reference>
<dbReference type="HOGENOM" id="CLU_166198_0_0_11"/>
<organism evidence="1 2">
    <name type="scientific">Amycolatopsis japonica</name>
    <dbReference type="NCBI Taxonomy" id="208439"/>
    <lineage>
        <taxon>Bacteria</taxon>
        <taxon>Bacillati</taxon>
        <taxon>Actinomycetota</taxon>
        <taxon>Actinomycetes</taxon>
        <taxon>Pseudonocardiales</taxon>
        <taxon>Pseudonocardiaceae</taxon>
        <taxon>Amycolatopsis</taxon>
        <taxon>Amycolatopsis japonica group</taxon>
    </lineage>
</organism>